<evidence type="ECO:0000313" key="2">
    <source>
        <dbReference type="EMBL" id="KAG1817917.1"/>
    </source>
</evidence>
<dbReference type="Proteomes" id="UP000807769">
    <property type="component" value="Unassembled WGS sequence"/>
</dbReference>
<feature type="region of interest" description="Disordered" evidence="1">
    <location>
        <begin position="1"/>
        <end position="24"/>
    </location>
</feature>
<accession>A0A9P7ECK3</accession>
<dbReference type="AlphaFoldDB" id="A0A9P7ECK3"/>
<reference evidence="2" key="1">
    <citation type="journal article" date="2020" name="New Phytol.">
        <title>Comparative genomics reveals dynamic genome evolution in host specialist ectomycorrhizal fungi.</title>
        <authorList>
            <person name="Lofgren L.A."/>
            <person name="Nguyen N.H."/>
            <person name="Vilgalys R."/>
            <person name="Ruytinx J."/>
            <person name="Liao H.L."/>
            <person name="Branco S."/>
            <person name="Kuo A."/>
            <person name="LaButti K."/>
            <person name="Lipzen A."/>
            <person name="Andreopoulos W."/>
            <person name="Pangilinan J."/>
            <person name="Riley R."/>
            <person name="Hundley H."/>
            <person name="Na H."/>
            <person name="Barry K."/>
            <person name="Grigoriev I.V."/>
            <person name="Stajich J.E."/>
            <person name="Kennedy P.G."/>
        </authorList>
    </citation>
    <scope>NUCLEOTIDE SEQUENCE</scope>
    <source>
        <strain evidence="2">MN1</strain>
    </source>
</reference>
<dbReference type="OrthoDB" id="2684477at2759"/>
<gene>
    <name evidence="2" type="ORF">BJ212DRAFT_1479744</name>
</gene>
<proteinExistence type="predicted"/>
<feature type="compositionally biased region" description="Low complexity" evidence="1">
    <location>
        <begin position="8"/>
        <end position="17"/>
    </location>
</feature>
<keyword evidence="3" id="KW-1185">Reference proteome</keyword>
<organism evidence="2 3">
    <name type="scientific">Suillus subaureus</name>
    <dbReference type="NCBI Taxonomy" id="48587"/>
    <lineage>
        <taxon>Eukaryota</taxon>
        <taxon>Fungi</taxon>
        <taxon>Dikarya</taxon>
        <taxon>Basidiomycota</taxon>
        <taxon>Agaricomycotina</taxon>
        <taxon>Agaricomycetes</taxon>
        <taxon>Agaricomycetidae</taxon>
        <taxon>Boletales</taxon>
        <taxon>Suillineae</taxon>
        <taxon>Suillaceae</taxon>
        <taxon>Suillus</taxon>
    </lineage>
</organism>
<evidence type="ECO:0000256" key="1">
    <source>
        <dbReference type="SAM" id="MobiDB-lite"/>
    </source>
</evidence>
<comment type="caution">
    <text evidence="2">The sequence shown here is derived from an EMBL/GenBank/DDBJ whole genome shotgun (WGS) entry which is preliminary data.</text>
</comment>
<dbReference type="EMBL" id="JABBWG010000012">
    <property type="protein sequence ID" value="KAG1817917.1"/>
    <property type="molecule type" value="Genomic_DNA"/>
</dbReference>
<evidence type="ECO:0000313" key="3">
    <source>
        <dbReference type="Proteomes" id="UP000807769"/>
    </source>
</evidence>
<dbReference type="GeneID" id="64633963"/>
<name>A0A9P7ECK3_9AGAM</name>
<protein>
    <submittedName>
        <fullName evidence="2">Uncharacterized protein</fullName>
    </submittedName>
</protein>
<sequence>MNNNSDVDGGVRNQNGDQDQDRDHQIPGHLLQLAPRPRNVTFTMSGRQVELMYITWAAARNRVRQQLYNPNLPFQPYPLPPVWSDEMRAMMVLWIARERRIFEMEIEELECLLGLRDRTHEEGWKFQEAENEVKWLPILDTCTIQCNTKYSHIQIYEVVVAAFTPQRPSRVLLVEKQEEGLNRTLVV</sequence>
<dbReference type="RefSeq" id="XP_041193977.1">
    <property type="nucleotide sequence ID" value="XM_041339947.1"/>
</dbReference>